<dbReference type="RefSeq" id="WP_233698006.1">
    <property type="nucleotide sequence ID" value="NZ_JAJNBZ010000018.1"/>
</dbReference>
<organism evidence="1 2">
    <name type="scientific">Paenibacillus profundus</name>
    <dbReference type="NCBI Taxonomy" id="1173085"/>
    <lineage>
        <taxon>Bacteria</taxon>
        <taxon>Bacillati</taxon>
        <taxon>Bacillota</taxon>
        <taxon>Bacilli</taxon>
        <taxon>Bacillales</taxon>
        <taxon>Paenibacillaceae</taxon>
        <taxon>Paenibacillus</taxon>
    </lineage>
</organism>
<name>A0ABS8YLY0_9BACL</name>
<comment type="caution">
    <text evidence="1">The sequence shown here is derived from an EMBL/GenBank/DDBJ whole genome shotgun (WGS) entry which is preliminary data.</text>
</comment>
<accession>A0ABS8YLY0</accession>
<evidence type="ECO:0000313" key="2">
    <source>
        <dbReference type="Proteomes" id="UP001199916"/>
    </source>
</evidence>
<reference evidence="1 2" key="1">
    <citation type="submission" date="2021-11" db="EMBL/GenBank/DDBJ databases">
        <title>Draft genome sequence of Paenibacillus profundus YoMME, a new Gram-positive bacteria with exoelectrogenic properties.</title>
        <authorList>
            <person name="Hubenova Y."/>
            <person name="Hubenova E."/>
            <person name="Manasiev Y."/>
            <person name="Peykov S."/>
            <person name="Mitov M."/>
        </authorList>
    </citation>
    <scope>NUCLEOTIDE SEQUENCE [LARGE SCALE GENOMIC DNA]</scope>
    <source>
        <strain evidence="1 2">YoMME</strain>
    </source>
</reference>
<dbReference type="Pfam" id="PF08680">
    <property type="entry name" value="DUF1779"/>
    <property type="match status" value="1"/>
</dbReference>
<dbReference type="InterPro" id="IPR014794">
    <property type="entry name" value="DUF1779"/>
</dbReference>
<sequence length="258" mass="28960">MSKVVRRTGAAVIGLVVLALCGAWVTVWNSGEWRSASLQEKESVDMMKRVQMLWVLAELSGERQFNTVVTVHGSFIAEGEPYDEVIRWREAGGVRESLALVQERGREVYRGRYATSSYYGDMLLFQEADGRIYYTVKIQGPAKGGMSASAQEGERLINALSDNNFKPDWNATVRTVTAASLQQSFDRAEKALREWGQAEPLDRYEDERTISVSYDTDYMGQGVKMKQGHANLQLAVHENREKGETRISFGTPLIAGEY</sequence>
<dbReference type="SUPFAM" id="SSF143842">
    <property type="entry name" value="YwmB-like"/>
    <property type="match status" value="1"/>
</dbReference>
<protein>
    <submittedName>
        <fullName evidence="1">YwmB family TATA-box binding protein</fullName>
    </submittedName>
</protein>
<proteinExistence type="predicted"/>
<dbReference type="InterPro" id="IPR036209">
    <property type="entry name" value="YwmB-like_sf"/>
</dbReference>
<evidence type="ECO:0000313" key="1">
    <source>
        <dbReference type="EMBL" id="MCE5171580.1"/>
    </source>
</evidence>
<dbReference type="Gene3D" id="3.30.360.40">
    <property type="entry name" value="YwmB-like"/>
    <property type="match status" value="1"/>
</dbReference>
<gene>
    <name evidence="1" type="ORF">LQV63_19955</name>
</gene>
<dbReference type="Proteomes" id="UP001199916">
    <property type="component" value="Unassembled WGS sequence"/>
</dbReference>
<dbReference type="EMBL" id="JAJNBZ010000018">
    <property type="protein sequence ID" value="MCE5171580.1"/>
    <property type="molecule type" value="Genomic_DNA"/>
</dbReference>
<keyword evidence="2" id="KW-1185">Reference proteome</keyword>